<protein>
    <recommendedName>
        <fullName evidence="4">Low temperature requirement protein A</fullName>
    </recommendedName>
</protein>
<name>A0ABP7GYK5_9ACTN</name>
<reference evidence="3" key="1">
    <citation type="journal article" date="2019" name="Int. J. Syst. Evol. Microbiol.">
        <title>The Global Catalogue of Microorganisms (GCM) 10K type strain sequencing project: providing services to taxonomists for standard genome sequencing and annotation.</title>
        <authorList>
            <consortium name="The Broad Institute Genomics Platform"/>
            <consortium name="The Broad Institute Genome Sequencing Center for Infectious Disease"/>
            <person name="Wu L."/>
            <person name="Ma J."/>
        </authorList>
    </citation>
    <scope>NUCLEOTIDE SEQUENCE [LARGE SCALE GENOMIC DNA]</scope>
    <source>
        <strain evidence="3">JCM 17138</strain>
    </source>
</reference>
<dbReference type="Proteomes" id="UP001501009">
    <property type="component" value="Unassembled WGS sequence"/>
</dbReference>
<dbReference type="PANTHER" id="PTHR36840:SF1">
    <property type="entry name" value="BLL5714 PROTEIN"/>
    <property type="match status" value="1"/>
</dbReference>
<evidence type="ECO:0000313" key="2">
    <source>
        <dbReference type="EMBL" id="GAA3777289.1"/>
    </source>
</evidence>
<accession>A0ABP7GYK5</accession>
<gene>
    <name evidence="2" type="ORF">GCM10022403_010110</name>
</gene>
<feature type="transmembrane region" description="Helical" evidence="1">
    <location>
        <begin position="105"/>
        <end position="130"/>
    </location>
</feature>
<evidence type="ECO:0000313" key="3">
    <source>
        <dbReference type="Proteomes" id="UP001501009"/>
    </source>
</evidence>
<dbReference type="Pfam" id="PF06772">
    <property type="entry name" value="LtrA"/>
    <property type="match status" value="1"/>
</dbReference>
<dbReference type="EMBL" id="BAABDE010000005">
    <property type="protein sequence ID" value="GAA3777289.1"/>
    <property type="molecule type" value="Genomic_DNA"/>
</dbReference>
<feature type="transmembrane region" description="Helical" evidence="1">
    <location>
        <begin position="197"/>
        <end position="219"/>
    </location>
</feature>
<keyword evidence="1" id="KW-0812">Transmembrane</keyword>
<feature type="transmembrane region" description="Helical" evidence="1">
    <location>
        <begin position="142"/>
        <end position="165"/>
    </location>
</feature>
<keyword evidence="1" id="KW-0472">Membrane</keyword>
<proteinExistence type="predicted"/>
<dbReference type="PANTHER" id="PTHR36840">
    <property type="entry name" value="BLL5714 PROTEIN"/>
    <property type="match status" value="1"/>
</dbReference>
<comment type="caution">
    <text evidence="2">The sequence shown here is derived from an EMBL/GenBank/DDBJ whole genome shotgun (WGS) entry which is preliminary data.</text>
</comment>
<feature type="transmembrane region" description="Helical" evidence="1">
    <location>
        <begin position="62"/>
        <end position="84"/>
    </location>
</feature>
<dbReference type="InterPro" id="IPR010640">
    <property type="entry name" value="Low_temperature_requirement_A"/>
</dbReference>
<keyword evidence="3" id="KW-1185">Reference proteome</keyword>
<evidence type="ECO:0008006" key="4">
    <source>
        <dbReference type="Google" id="ProtNLM"/>
    </source>
</evidence>
<sequence length="227" mass="23615">MQTALFAAAIAVDWGVVYATSRRGSWRIHSAEYFAERYELFIIIAIGESLTALGVGAAKLPVSVSLLAVAALGVGAAMAMWWLYFDVVTLVARRRLHEAAGEDRLALAAGAYGVGHFPVVAGIVLTALGIEGVVGHADSGHGLGWFSAGALCGGATLYLAGLLLFGRLAVNVWGPFRLAALVVVAAWTPAAAALPPLAALTGVVVILAVLAAVETWWFAELRHTVRA</sequence>
<feature type="transmembrane region" description="Helical" evidence="1">
    <location>
        <begin position="172"/>
        <end position="191"/>
    </location>
</feature>
<keyword evidence="1" id="KW-1133">Transmembrane helix</keyword>
<organism evidence="2 3">
    <name type="scientific">Streptomyces coacervatus</name>
    <dbReference type="NCBI Taxonomy" id="647381"/>
    <lineage>
        <taxon>Bacteria</taxon>
        <taxon>Bacillati</taxon>
        <taxon>Actinomycetota</taxon>
        <taxon>Actinomycetes</taxon>
        <taxon>Kitasatosporales</taxon>
        <taxon>Streptomycetaceae</taxon>
        <taxon>Streptomyces</taxon>
    </lineage>
</organism>
<evidence type="ECO:0000256" key="1">
    <source>
        <dbReference type="SAM" id="Phobius"/>
    </source>
</evidence>